<dbReference type="EC" id="6.5.1.2" evidence="5"/>
<gene>
    <name evidence="5 7" type="primary">ligA</name>
    <name evidence="7" type="ORF">DGMP_28080</name>
</gene>
<dbReference type="InterPro" id="IPR013840">
    <property type="entry name" value="DNAligase_N"/>
</dbReference>
<evidence type="ECO:0000256" key="4">
    <source>
        <dbReference type="ARBA" id="ARBA00023204"/>
    </source>
</evidence>
<keyword evidence="3 5" id="KW-0862">Zinc</keyword>
<accession>A0A8D5FQY9</accession>
<dbReference type="InterPro" id="IPR013839">
    <property type="entry name" value="DNAligase_adenylation"/>
</dbReference>
<dbReference type="InterPro" id="IPR001357">
    <property type="entry name" value="BRCT_dom"/>
</dbReference>
<comment type="similarity">
    <text evidence="5">Belongs to the NAD-dependent DNA ligase family. LigA subfamily.</text>
</comment>
<comment type="caution">
    <text evidence="5">Lacks conserved residue(s) required for the propagation of feature annotation.</text>
</comment>
<dbReference type="KEGG" id="dbk:DGMP_28080"/>
<keyword evidence="5" id="KW-0460">Magnesium</keyword>
<reference evidence="7" key="1">
    <citation type="submission" date="2020-09" db="EMBL/GenBank/DDBJ databases">
        <title>Desulfogranum mesoprofundum gen. nov., sp. nov., a novel mesophilic, sulfate-reducing chemolithoautotroph isolated from a deep-sea hydrothermal vent chimney in the Suiyo Seamount.</title>
        <authorList>
            <person name="Hashimoto Y."/>
            <person name="Nakagawa S."/>
        </authorList>
    </citation>
    <scope>NUCLEOTIDE SEQUENCE</scope>
    <source>
        <strain evidence="7">KT2</strain>
    </source>
</reference>
<evidence type="ECO:0000256" key="1">
    <source>
        <dbReference type="ARBA" id="ARBA00022723"/>
    </source>
</evidence>
<comment type="catalytic activity">
    <reaction evidence="5">
        <text>NAD(+) + (deoxyribonucleotide)n-3'-hydroxyl + 5'-phospho-(deoxyribonucleotide)m = (deoxyribonucleotide)n+m + AMP + beta-nicotinamide D-nucleotide.</text>
        <dbReference type="EC" id="6.5.1.2"/>
    </reaction>
</comment>
<dbReference type="Pfam" id="PF00533">
    <property type="entry name" value="BRCT"/>
    <property type="match status" value="1"/>
</dbReference>
<dbReference type="PIRSF" id="PIRSF001604">
    <property type="entry name" value="LigA"/>
    <property type="match status" value="1"/>
</dbReference>
<comment type="function">
    <text evidence="5">DNA ligase that catalyzes the formation of phosphodiester linkages between 5'-phosphoryl and 3'-hydroxyl groups in double-stranded DNA using NAD as a coenzyme and as the energy source for the reaction. It is essential for DNA replication and repair of damaged DNA.</text>
</comment>
<protein>
    <recommendedName>
        <fullName evidence="5">DNA ligase</fullName>
        <ecNumber evidence="5">6.5.1.2</ecNumber>
    </recommendedName>
    <alternativeName>
        <fullName evidence="5">Polydeoxyribonucleotide synthase [NAD(+)]</fullName>
    </alternativeName>
</protein>
<dbReference type="GO" id="GO:0006260">
    <property type="term" value="P:DNA replication"/>
    <property type="evidence" value="ECO:0007669"/>
    <property type="project" value="UniProtKB-KW"/>
</dbReference>
<dbReference type="RefSeq" id="WP_228854510.1">
    <property type="nucleotide sequence ID" value="NZ_AP024086.1"/>
</dbReference>
<feature type="binding site" evidence="5">
    <location>
        <position position="393"/>
    </location>
    <ligand>
        <name>Zn(2+)</name>
        <dbReference type="ChEBI" id="CHEBI:29105"/>
    </ligand>
</feature>
<dbReference type="GO" id="GO:0046872">
    <property type="term" value="F:metal ion binding"/>
    <property type="evidence" value="ECO:0007669"/>
    <property type="project" value="UniProtKB-KW"/>
</dbReference>
<feature type="binding site" evidence="5">
    <location>
        <position position="193"/>
    </location>
    <ligand>
        <name>NAD(+)</name>
        <dbReference type="ChEBI" id="CHEBI:57540"/>
    </ligand>
</feature>
<feature type="binding site" evidence="5">
    <location>
        <begin position="65"/>
        <end position="69"/>
    </location>
    <ligand>
        <name>NAD(+)</name>
        <dbReference type="ChEBI" id="CHEBI:57540"/>
    </ligand>
</feature>
<feature type="binding site" evidence="5">
    <location>
        <position position="409"/>
    </location>
    <ligand>
        <name>Zn(2+)</name>
        <dbReference type="ChEBI" id="CHEBI:29105"/>
    </ligand>
</feature>
<evidence type="ECO:0000256" key="3">
    <source>
        <dbReference type="ARBA" id="ARBA00022833"/>
    </source>
</evidence>
<feature type="binding site" evidence="5">
    <location>
        <begin position="108"/>
        <end position="109"/>
    </location>
    <ligand>
        <name>NAD(+)</name>
        <dbReference type="ChEBI" id="CHEBI:57540"/>
    </ligand>
</feature>
<keyword evidence="1 5" id="KW-0479">Metal-binding</keyword>
<sequence>MNQLNREQLQLLEKAGFAFQKITQEQVLAIVRGEVPVEDLDDTSLVECLTVANLLYRGGFPLVSDYVYDFIFLAELKKRRPDHPFLQKVEPEPVALAKTVPLPVRMLSTEKAYEFKSVQRWAERIRKAADGIGVDFPSLLFRATPKLDGFAAYDDGERLYTRGDGRRGTDISRVFARGLQVAEGGKRGLGPGEIVVRRSYFQKHLARVYDNSRNFQASLIREKDLDPLAAEAIRQKGAVFFPFVLLPDWRGVWRELSENFETVIGDLWNRLDFDIDGIVLEILDERLKESMGATRHHHRWQIAYKKNTETARVKVIAVTPQTSRSGRVNPVAEVEPTRLSGALIRRVTVHHYGMVREKGVGPGSVIELSRSGEVIPKIEKVLVTAEPQLPESCPSCNSNLIWDSDYLRCIDNMNCPAQITHSIGHFFKTLGNIDGFGPASINRLYQHGVRSVYSIYTLSAGEYEKMGFGPRQSENMVAQLQRSRTEKIEDWRFLAAFGVYRMGPGNCEKLLSMFPLEKIFSLTREDVASIKGFKEKTADAVVEGMQAIFPLFTQLYELGFNLAKTPVAGYEENKFLPLQGKIIVFTGAMQQGSRQEMEKQAKLLGAKPGKSVTGKTDILVTGQRVGPAKLNKAKDAGIKIMNEQEYLEMIRNME</sequence>
<feature type="domain" description="BRCT" evidence="6">
    <location>
        <begin position="573"/>
        <end position="654"/>
    </location>
</feature>
<dbReference type="GO" id="GO:0003911">
    <property type="term" value="F:DNA ligase (NAD+) activity"/>
    <property type="evidence" value="ECO:0007669"/>
    <property type="project" value="UniProtKB-UniRule"/>
</dbReference>
<dbReference type="CDD" id="cd17748">
    <property type="entry name" value="BRCT_DNA_ligase_like"/>
    <property type="match status" value="1"/>
</dbReference>
<evidence type="ECO:0000259" key="6">
    <source>
        <dbReference type="PROSITE" id="PS50172"/>
    </source>
</evidence>
<dbReference type="Pfam" id="PF01653">
    <property type="entry name" value="DNA_ligase_aden"/>
    <property type="match status" value="1"/>
</dbReference>
<evidence type="ECO:0000313" key="7">
    <source>
        <dbReference type="EMBL" id="BCL62115.1"/>
    </source>
</evidence>
<evidence type="ECO:0000256" key="2">
    <source>
        <dbReference type="ARBA" id="ARBA00022763"/>
    </source>
</evidence>
<dbReference type="InterPro" id="IPR004150">
    <property type="entry name" value="NAD_DNA_ligase_OB"/>
</dbReference>
<evidence type="ECO:0000313" key="8">
    <source>
        <dbReference type="Proteomes" id="UP000826725"/>
    </source>
</evidence>
<evidence type="ECO:0000256" key="5">
    <source>
        <dbReference type="HAMAP-Rule" id="MF_01588"/>
    </source>
</evidence>
<comment type="cofactor">
    <cofactor evidence="5">
        <name>Mg(2+)</name>
        <dbReference type="ChEBI" id="CHEBI:18420"/>
    </cofactor>
    <cofactor evidence="5">
        <name>Mn(2+)</name>
        <dbReference type="ChEBI" id="CHEBI:29035"/>
    </cofactor>
</comment>
<keyword evidence="5 7" id="KW-0436">Ligase</keyword>
<organism evidence="7 8">
    <name type="scientific">Desulfomarina profundi</name>
    <dbReference type="NCBI Taxonomy" id="2772557"/>
    <lineage>
        <taxon>Bacteria</taxon>
        <taxon>Pseudomonadati</taxon>
        <taxon>Thermodesulfobacteriota</taxon>
        <taxon>Desulfobulbia</taxon>
        <taxon>Desulfobulbales</taxon>
        <taxon>Desulfobulbaceae</taxon>
        <taxon>Desulfomarina</taxon>
    </lineage>
</organism>
<keyword evidence="5" id="KW-0464">Manganese</keyword>
<keyword evidence="5" id="KW-0235">DNA replication</keyword>
<keyword evidence="8" id="KW-1185">Reference proteome</keyword>
<keyword evidence="4 5" id="KW-0234">DNA repair</keyword>
<feature type="active site" description="N6-AMP-lysine intermediate" evidence="5">
    <location>
        <position position="146"/>
    </location>
</feature>
<proteinExistence type="inferred from homology"/>
<dbReference type="AlphaFoldDB" id="A0A8D5FQY9"/>
<feature type="binding site" evidence="5">
    <location>
        <position position="415"/>
    </location>
    <ligand>
        <name>Zn(2+)</name>
        <dbReference type="ChEBI" id="CHEBI:29105"/>
    </ligand>
</feature>
<feature type="binding site" evidence="5">
    <location>
        <position position="162"/>
    </location>
    <ligand>
        <name>NAD(+)</name>
        <dbReference type="ChEBI" id="CHEBI:57540"/>
    </ligand>
</feature>
<dbReference type="HAMAP" id="MF_01588">
    <property type="entry name" value="DNA_ligase_A"/>
    <property type="match status" value="1"/>
</dbReference>
<dbReference type="SMART" id="SM00532">
    <property type="entry name" value="LIGANc"/>
    <property type="match status" value="1"/>
</dbReference>
<dbReference type="GO" id="GO:0006281">
    <property type="term" value="P:DNA repair"/>
    <property type="evidence" value="ECO:0007669"/>
    <property type="project" value="UniProtKB-KW"/>
</dbReference>
<dbReference type="InterPro" id="IPR001679">
    <property type="entry name" value="DNA_ligase"/>
</dbReference>
<feature type="binding site" evidence="5">
    <location>
        <position position="305"/>
    </location>
    <ligand>
        <name>NAD(+)</name>
        <dbReference type="ChEBI" id="CHEBI:57540"/>
    </ligand>
</feature>
<dbReference type="Pfam" id="PF03120">
    <property type="entry name" value="OB_DNA_ligase"/>
    <property type="match status" value="1"/>
</dbReference>
<keyword evidence="5" id="KW-0520">NAD</keyword>
<dbReference type="EMBL" id="AP024086">
    <property type="protein sequence ID" value="BCL62115.1"/>
    <property type="molecule type" value="Genomic_DNA"/>
</dbReference>
<keyword evidence="2 5" id="KW-0227">DNA damage</keyword>
<dbReference type="Proteomes" id="UP000826725">
    <property type="component" value="Chromosome"/>
</dbReference>
<feature type="binding site" evidence="5">
    <location>
        <position position="396"/>
    </location>
    <ligand>
        <name>Zn(2+)</name>
        <dbReference type="ChEBI" id="CHEBI:29105"/>
    </ligand>
</feature>
<name>A0A8D5FQY9_9BACT</name>
<dbReference type="SMART" id="SM00292">
    <property type="entry name" value="BRCT"/>
    <property type="match status" value="1"/>
</dbReference>
<dbReference type="PROSITE" id="PS50172">
    <property type="entry name" value="BRCT"/>
    <property type="match status" value="1"/>
</dbReference>